<dbReference type="Proteomes" id="UP000006201">
    <property type="component" value="Unassembled WGS sequence"/>
</dbReference>
<dbReference type="AlphaFoldDB" id="A4C3R4"/>
<dbReference type="Pfam" id="PF00497">
    <property type="entry name" value="SBP_bac_3"/>
    <property type="match status" value="1"/>
</dbReference>
<dbReference type="eggNOG" id="COG0834">
    <property type="taxonomic scope" value="Bacteria"/>
</dbReference>
<keyword evidence="3" id="KW-1185">Reference proteome</keyword>
<sequence length="247" mass="28336">MIKLLFIPTLFFVVSITFKVFADPVTLQVVTEEWPPFNYTNDQGQIVGRSTDVIKAVLAEAKIDYTLNSYPWGRALHIAQTQPNVIIYSIYRTEERKNQYQWVCPLIPAVKIFVYRLRSRPDIKIKNISEAVKYRTGSNKNDSSHKYLLDHGFEVGVNLDLTNDSAATIRKFVAGRLDFLMQTEYSMITQLESLGLNYDHVEKLFPIKEYDFGAPCLAFSLGTAKELVERVKTIVLAYPHNETKTQN</sequence>
<dbReference type="HOGENOM" id="CLU_064076_1_2_6"/>
<dbReference type="PANTHER" id="PTHR38834">
    <property type="entry name" value="PERIPLASMIC SUBSTRATE BINDING PROTEIN FAMILY 3"/>
    <property type="match status" value="1"/>
</dbReference>
<dbReference type="InterPro" id="IPR001638">
    <property type="entry name" value="Solute-binding_3/MltF_N"/>
</dbReference>
<dbReference type="SUPFAM" id="SSF53850">
    <property type="entry name" value="Periplasmic binding protein-like II"/>
    <property type="match status" value="1"/>
</dbReference>
<dbReference type="RefSeq" id="WP_009836496.1">
    <property type="nucleotide sequence ID" value="NZ_AAOH01000001.1"/>
</dbReference>
<protein>
    <submittedName>
        <fullName evidence="2">Putative ABC transporter, periplasmic substrate-binding protein</fullName>
    </submittedName>
</protein>
<dbReference type="STRING" id="87626.PTD2_01466"/>
<dbReference type="OrthoDB" id="8587856at2"/>
<organism evidence="2 3">
    <name type="scientific">Pseudoalteromonas tunicata D2</name>
    <dbReference type="NCBI Taxonomy" id="87626"/>
    <lineage>
        <taxon>Bacteria</taxon>
        <taxon>Pseudomonadati</taxon>
        <taxon>Pseudomonadota</taxon>
        <taxon>Gammaproteobacteria</taxon>
        <taxon>Alteromonadales</taxon>
        <taxon>Pseudoalteromonadaceae</taxon>
        <taxon>Pseudoalteromonas</taxon>
    </lineage>
</organism>
<feature type="domain" description="Solute-binding protein family 3/N-terminal" evidence="1">
    <location>
        <begin position="29"/>
        <end position="116"/>
    </location>
</feature>
<evidence type="ECO:0000259" key="1">
    <source>
        <dbReference type="Pfam" id="PF00497"/>
    </source>
</evidence>
<name>A4C3R4_9GAMM</name>
<reference evidence="2 3" key="1">
    <citation type="submission" date="2006-02" db="EMBL/GenBank/DDBJ databases">
        <authorList>
            <person name="Moran M.A."/>
            <person name="Kjelleberg S."/>
            <person name="Egan S."/>
            <person name="Saunders N."/>
            <person name="Thomas T."/>
            <person name="Ferriera S."/>
            <person name="Johnson J."/>
            <person name="Kravitz S."/>
            <person name="Halpern A."/>
            <person name="Remington K."/>
            <person name="Beeson K."/>
            <person name="Tran B."/>
            <person name="Rogers Y.-H."/>
            <person name="Friedman R."/>
            <person name="Venter J.C."/>
        </authorList>
    </citation>
    <scope>NUCLEOTIDE SEQUENCE [LARGE SCALE GENOMIC DNA]</scope>
    <source>
        <strain evidence="2 3">D2</strain>
    </source>
</reference>
<evidence type="ECO:0000313" key="3">
    <source>
        <dbReference type="Proteomes" id="UP000006201"/>
    </source>
</evidence>
<dbReference type="PANTHER" id="PTHR38834:SF3">
    <property type="entry name" value="SOLUTE-BINDING PROTEIN FAMILY 3_N-TERMINAL DOMAIN-CONTAINING PROTEIN"/>
    <property type="match status" value="1"/>
</dbReference>
<gene>
    <name evidence="2" type="ORF">PTD2_01466</name>
</gene>
<accession>A4C3R4</accession>
<proteinExistence type="predicted"/>
<dbReference type="EMBL" id="AAOH01000001">
    <property type="protein sequence ID" value="EAR30196.1"/>
    <property type="molecule type" value="Genomic_DNA"/>
</dbReference>
<dbReference type="Gene3D" id="3.40.190.10">
    <property type="entry name" value="Periplasmic binding protein-like II"/>
    <property type="match status" value="2"/>
</dbReference>
<comment type="caution">
    <text evidence="2">The sequence shown here is derived from an EMBL/GenBank/DDBJ whole genome shotgun (WGS) entry which is preliminary data.</text>
</comment>
<evidence type="ECO:0000313" key="2">
    <source>
        <dbReference type="EMBL" id="EAR30196.1"/>
    </source>
</evidence>